<dbReference type="AlphaFoldDB" id="A0A154BPE2"/>
<evidence type="ECO:0000313" key="1">
    <source>
        <dbReference type="EMBL" id="KYZ75806.1"/>
    </source>
</evidence>
<dbReference type="GO" id="GO:0005737">
    <property type="term" value="C:cytoplasm"/>
    <property type="evidence" value="ECO:0007669"/>
    <property type="project" value="InterPro"/>
</dbReference>
<gene>
    <name evidence="1" type="ORF">AXX12_11450</name>
</gene>
<dbReference type="GO" id="GO:0009117">
    <property type="term" value="P:nucleotide metabolic process"/>
    <property type="evidence" value="ECO:0007669"/>
    <property type="project" value="InterPro"/>
</dbReference>
<name>A0A154BPE2_ANASB</name>
<dbReference type="STRING" id="1794912.AXX12_11450"/>
<protein>
    <submittedName>
        <fullName evidence="1">5'-nucleotidase</fullName>
    </submittedName>
</protein>
<sequence>MPTTLDNKLVVAISSRALFDLDESNRLFENEGVEAYARYQMQHEEETLDCGVAFPLIRRLLALRYPETQEPAVEIVLVSKNDPNTGLRVFNSIEHHRLDITRAAFTNGRSPYQYLSAFRADLFLSANPDDVRLALANGYASATIYTDLQFTDDESGEIRIAFDGDAVIFSDEAERVYQEHGLAEFVRHEVEKSDIPLPPGPFKPFLEALNKVQRSYRNSAEMPIRTALVTARSAPSHKRAIKTLRSWGVRIDEAFFLGGLDKAPILDKFKPHIFFDDQQTYCQSASRVAPTGHVPSGVKNE</sequence>
<reference evidence="1 2" key="1">
    <citation type="submission" date="2016-02" db="EMBL/GenBank/DDBJ databases">
        <title>Anaerosporomusa subterraneum gen. nov., sp. nov., a spore-forming obligate anaerobe isolated from saprolite.</title>
        <authorList>
            <person name="Choi J.K."/>
            <person name="Shah M."/>
            <person name="Yee N."/>
        </authorList>
    </citation>
    <scope>NUCLEOTIDE SEQUENCE [LARGE SCALE GENOMIC DNA]</scope>
    <source>
        <strain evidence="1 2">RU4</strain>
    </source>
</reference>
<dbReference type="Proteomes" id="UP000076268">
    <property type="component" value="Unassembled WGS sequence"/>
</dbReference>
<dbReference type="Pfam" id="PF06189">
    <property type="entry name" value="5-nucleotidase"/>
    <property type="match status" value="1"/>
</dbReference>
<comment type="caution">
    <text evidence="1">The sequence shown here is derived from an EMBL/GenBank/DDBJ whole genome shotgun (WGS) entry which is preliminary data.</text>
</comment>
<dbReference type="EMBL" id="LSGP01000020">
    <property type="protein sequence ID" value="KYZ75806.1"/>
    <property type="molecule type" value="Genomic_DNA"/>
</dbReference>
<dbReference type="InterPro" id="IPR010394">
    <property type="entry name" value="5-nucleotidase"/>
</dbReference>
<dbReference type="PANTHER" id="PTHR31367:SF5">
    <property type="entry name" value="CYTOSOLIC 5'-NUCLEOTIDASE 1A"/>
    <property type="match status" value="1"/>
</dbReference>
<dbReference type="GO" id="GO:0000166">
    <property type="term" value="F:nucleotide binding"/>
    <property type="evidence" value="ECO:0007669"/>
    <property type="project" value="InterPro"/>
</dbReference>
<keyword evidence="2" id="KW-1185">Reference proteome</keyword>
<dbReference type="RefSeq" id="WP_066243624.1">
    <property type="nucleotide sequence ID" value="NZ_LSGP01000020.1"/>
</dbReference>
<dbReference type="GO" id="GO:0000287">
    <property type="term" value="F:magnesium ion binding"/>
    <property type="evidence" value="ECO:0007669"/>
    <property type="project" value="InterPro"/>
</dbReference>
<dbReference type="PANTHER" id="PTHR31367">
    <property type="entry name" value="CYTOSOLIC 5'-NUCLEOTIDASE 1 FAMILY MEMBER"/>
    <property type="match status" value="1"/>
</dbReference>
<proteinExistence type="predicted"/>
<dbReference type="GO" id="GO:0008253">
    <property type="term" value="F:5'-nucleotidase activity"/>
    <property type="evidence" value="ECO:0007669"/>
    <property type="project" value="InterPro"/>
</dbReference>
<dbReference type="OrthoDB" id="9778569at2"/>
<organism evidence="1 2">
    <name type="scientific">Anaerosporomusa subterranea</name>
    <dbReference type="NCBI Taxonomy" id="1794912"/>
    <lineage>
        <taxon>Bacteria</taxon>
        <taxon>Bacillati</taxon>
        <taxon>Bacillota</taxon>
        <taxon>Negativicutes</taxon>
        <taxon>Acetonemataceae</taxon>
        <taxon>Anaerosporomusa</taxon>
    </lineage>
</organism>
<accession>A0A154BPE2</accession>
<evidence type="ECO:0000313" key="2">
    <source>
        <dbReference type="Proteomes" id="UP000076268"/>
    </source>
</evidence>